<feature type="transmembrane region" description="Helical" evidence="1">
    <location>
        <begin position="30"/>
        <end position="50"/>
    </location>
</feature>
<comment type="caution">
    <text evidence="2">The sequence shown here is derived from an EMBL/GenBank/DDBJ whole genome shotgun (WGS) entry which is preliminary data.</text>
</comment>
<gene>
    <name evidence="2" type="ORF">HMPREF0291_10523</name>
</gene>
<feature type="transmembrane region" description="Helical" evidence="1">
    <location>
        <begin position="56"/>
        <end position="78"/>
    </location>
</feature>
<accession>D7WBN4</accession>
<organism evidence="2 3">
    <name type="scientific">Corynebacterium genitalium ATCC 33030</name>
    <dbReference type="NCBI Taxonomy" id="585529"/>
    <lineage>
        <taxon>Bacteria</taxon>
        <taxon>Bacillati</taxon>
        <taxon>Actinomycetota</taxon>
        <taxon>Actinomycetes</taxon>
        <taxon>Mycobacteriales</taxon>
        <taxon>Corynebacteriaceae</taxon>
        <taxon>Corynebacterium</taxon>
    </lineage>
</organism>
<evidence type="ECO:0000256" key="1">
    <source>
        <dbReference type="SAM" id="Phobius"/>
    </source>
</evidence>
<dbReference type="Proteomes" id="UP000004208">
    <property type="component" value="Unassembled WGS sequence"/>
</dbReference>
<dbReference type="EMBL" id="ACLJ02000001">
    <property type="protein sequence ID" value="EFK55265.1"/>
    <property type="molecule type" value="Genomic_DNA"/>
</dbReference>
<dbReference type="HOGENOM" id="CLU_113229_0_0_11"/>
<evidence type="ECO:0000313" key="2">
    <source>
        <dbReference type="EMBL" id="EFK55265.1"/>
    </source>
</evidence>
<dbReference type="OrthoDB" id="4426569at2"/>
<protein>
    <submittedName>
        <fullName evidence="2">Uncharacterized protein</fullName>
    </submittedName>
</protein>
<name>D7WBN4_9CORY</name>
<dbReference type="RefSeq" id="WP_005287512.1">
    <property type="nucleotide sequence ID" value="NZ_CM000961.1"/>
</dbReference>
<feature type="transmembrane region" description="Helical" evidence="1">
    <location>
        <begin position="90"/>
        <end position="110"/>
    </location>
</feature>
<proteinExistence type="predicted"/>
<sequence length="158" mass="17353">MNIGDTILAKTEKMLGDEYETRTYHQASTIALALLPTFALIAGAMLAWVLPGTHAMWSLLIVIPLIGPNLIFTQWLKSRAARPAPKLKDGLWGLAIVNLTLCFVMLFGIAYNVSDPSLARGLYTGGIIGTVFAVIAVPAMLRKQRERDEERLNAELED</sequence>
<dbReference type="AlphaFoldDB" id="D7WBN4"/>
<keyword evidence="1" id="KW-0812">Transmembrane</keyword>
<dbReference type="eggNOG" id="ENOG5031I29">
    <property type="taxonomic scope" value="Bacteria"/>
</dbReference>
<feature type="transmembrane region" description="Helical" evidence="1">
    <location>
        <begin position="122"/>
        <end position="141"/>
    </location>
</feature>
<evidence type="ECO:0000313" key="3">
    <source>
        <dbReference type="Proteomes" id="UP000004208"/>
    </source>
</evidence>
<keyword evidence="1" id="KW-1133">Transmembrane helix</keyword>
<reference evidence="2" key="1">
    <citation type="submission" date="2010-06" db="EMBL/GenBank/DDBJ databases">
        <authorList>
            <person name="Muzny D."/>
            <person name="Qin X."/>
            <person name="Buhay C."/>
            <person name="Dugan-Rocha S."/>
            <person name="Ding Y."/>
            <person name="Chen G."/>
            <person name="Hawes A."/>
            <person name="Holder M."/>
            <person name="Jhangiani S."/>
            <person name="Johnson A."/>
            <person name="Khan Z."/>
            <person name="Li Z."/>
            <person name="Liu W."/>
            <person name="Liu X."/>
            <person name="Perez L."/>
            <person name="Shen H."/>
            <person name="Wang Q."/>
            <person name="Watt J."/>
            <person name="Xi L."/>
            <person name="Xin Y."/>
            <person name="Zhou J."/>
            <person name="Deng J."/>
            <person name="Jiang H."/>
            <person name="Liu Y."/>
            <person name="Qu J."/>
            <person name="Song X.-Z."/>
            <person name="Zhang L."/>
            <person name="Villasana D."/>
            <person name="Johnson A."/>
            <person name="Liu J."/>
            <person name="Liyanage D."/>
            <person name="Lorensuhewa L."/>
            <person name="Robinson T."/>
            <person name="Song A."/>
            <person name="Song B.-B."/>
            <person name="Dinh H."/>
            <person name="Thornton R."/>
            <person name="Coyle M."/>
            <person name="Francisco L."/>
            <person name="Jackson L."/>
            <person name="Javaid M."/>
            <person name="Korchina V."/>
            <person name="Kovar C."/>
            <person name="Mata R."/>
            <person name="Mathew T."/>
            <person name="Ngo R."/>
            <person name="Nguyen L."/>
            <person name="Nguyen N."/>
            <person name="Okwuonu G."/>
            <person name="Ongeri F."/>
            <person name="Pham C."/>
            <person name="Simmons D."/>
            <person name="Wilczek-Boney K."/>
            <person name="Hale W."/>
            <person name="Jakkamsetti A."/>
            <person name="Pham P."/>
            <person name="Ruth R."/>
            <person name="San Lucas F."/>
            <person name="Warren J."/>
            <person name="Zhang J."/>
            <person name="Zhao Z."/>
            <person name="Zhou C."/>
            <person name="Zhu D."/>
            <person name="Lee S."/>
            <person name="Bess C."/>
            <person name="Blankenburg K."/>
            <person name="Forbes L."/>
            <person name="Fu Q."/>
            <person name="Gubbala S."/>
            <person name="Hirani K."/>
            <person name="Jayaseelan J.C."/>
            <person name="Lara F."/>
            <person name="Munidasa M."/>
            <person name="Palculict T."/>
            <person name="Patil S."/>
            <person name="Pu L.-L."/>
            <person name="Saada N."/>
            <person name="Tang L."/>
            <person name="Weissenberger G."/>
            <person name="Zhu Y."/>
            <person name="Hemphill L."/>
            <person name="Shang Y."/>
            <person name="Youmans B."/>
            <person name="Ayvaz T."/>
            <person name="Ross M."/>
            <person name="Santibanez J."/>
            <person name="Aqrawi P."/>
            <person name="Gross S."/>
            <person name="Joshi V."/>
            <person name="Fowler G."/>
            <person name="Nazareth L."/>
            <person name="Reid J."/>
            <person name="Worley K."/>
            <person name="Petrosino J."/>
            <person name="Highlander S."/>
            <person name="Gibbs R."/>
        </authorList>
    </citation>
    <scope>NUCLEOTIDE SEQUENCE [LARGE SCALE GENOMIC DNA]</scope>
    <source>
        <strain evidence="2">ATCC 33030</strain>
    </source>
</reference>
<keyword evidence="3" id="KW-1185">Reference proteome</keyword>
<keyword evidence="1" id="KW-0472">Membrane</keyword>